<evidence type="ECO:0000259" key="5">
    <source>
        <dbReference type="PROSITE" id="PS50060"/>
    </source>
</evidence>
<dbReference type="SUPFAM" id="SSF57196">
    <property type="entry name" value="EGF/Laminin"/>
    <property type="match status" value="2"/>
</dbReference>
<evidence type="ECO:0000313" key="7">
    <source>
        <dbReference type="RefSeq" id="XP_005107991.1"/>
    </source>
</evidence>
<dbReference type="SMART" id="SM00179">
    <property type="entry name" value="EGF_CA"/>
    <property type="match status" value="2"/>
</dbReference>
<feature type="domain" description="EGF-like" evidence="4">
    <location>
        <begin position="218"/>
        <end position="253"/>
    </location>
</feature>
<evidence type="ECO:0000256" key="1">
    <source>
        <dbReference type="ARBA" id="ARBA00009738"/>
    </source>
</evidence>
<dbReference type="InterPro" id="IPR000152">
    <property type="entry name" value="EGF-type_Asp/Asn_hydroxyl_site"/>
</dbReference>
<dbReference type="InterPro" id="IPR001881">
    <property type="entry name" value="EGF-like_Ca-bd_dom"/>
</dbReference>
<accession>A0ABM0K3M6</accession>
<dbReference type="CDD" id="cd00054">
    <property type="entry name" value="EGF_CA"/>
    <property type="match status" value="2"/>
</dbReference>
<dbReference type="InterPro" id="IPR051560">
    <property type="entry name" value="MAM_domain-containing"/>
</dbReference>
<dbReference type="CDD" id="cd06263">
    <property type="entry name" value="MAM"/>
    <property type="match status" value="1"/>
</dbReference>
<reference evidence="7" key="1">
    <citation type="submission" date="2025-08" db="UniProtKB">
        <authorList>
            <consortium name="RefSeq"/>
        </authorList>
    </citation>
    <scope>IDENTIFICATION</scope>
</reference>
<keyword evidence="6" id="KW-1185">Reference proteome</keyword>
<dbReference type="RefSeq" id="XP_005107991.1">
    <property type="nucleotide sequence ID" value="XM_005107934.3"/>
</dbReference>
<evidence type="ECO:0000313" key="6">
    <source>
        <dbReference type="Proteomes" id="UP000694888"/>
    </source>
</evidence>
<proteinExistence type="inferred from homology"/>
<feature type="domain" description="EGF-like" evidence="4">
    <location>
        <begin position="255"/>
        <end position="291"/>
    </location>
</feature>
<dbReference type="PROSITE" id="PS01187">
    <property type="entry name" value="EGF_CA"/>
    <property type="match status" value="1"/>
</dbReference>
<dbReference type="InterPro" id="IPR013320">
    <property type="entry name" value="ConA-like_dom_sf"/>
</dbReference>
<organism evidence="6 7">
    <name type="scientific">Aplysia californica</name>
    <name type="common">California sea hare</name>
    <dbReference type="NCBI Taxonomy" id="6500"/>
    <lineage>
        <taxon>Eukaryota</taxon>
        <taxon>Metazoa</taxon>
        <taxon>Spiralia</taxon>
        <taxon>Lophotrochozoa</taxon>
        <taxon>Mollusca</taxon>
        <taxon>Gastropoda</taxon>
        <taxon>Heterobranchia</taxon>
        <taxon>Euthyneura</taxon>
        <taxon>Tectipleura</taxon>
        <taxon>Aplysiida</taxon>
        <taxon>Aplysioidea</taxon>
        <taxon>Aplysiidae</taxon>
        <taxon>Aplysia</taxon>
    </lineage>
</organism>
<dbReference type="SMART" id="SM00181">
    <property type="entry name" value="EGF"/>
    <property type="match status" value="2"/>
</dbReference>
<dbReference type="InterPro" id="IPR000742">
    <property type="entry name" value="EGF"/>
</dbReference>
<dbReference type="InterPro" id="IPR018097">
    <property type="entry name" value="EGF_Ca-bd_CS"/>
</dbReference>
<evidence type="ECO:0000256" key="3">
    <source>
        <dbReference type="PROSITE-ProRule" id="PRU00076"/>
    </source>
</evidence>
<dbReference type="PANTHER" id="PTHR23282">
    <property type="entry name" value="APICAL ENDOSOMAL GLYCOPROTEIN PRECURSOR"/>
    <property type="match status" value="1"/>
</dbReference>
<dbReference type="Pfam" id="PF00008">
    <property type="entry name" value="EGF"/>
    <property type="match status" value="2"/>
</dbReference>
<dbReference type="PROSITE" id="PS50060">
    <property type="entry name" value="MAM_2"/>
    <property type="match status" value="1"/>
</dbReference>
<name>A0ABM0K3M6_APLCA</name>
<feature type="domain" description="MAM" evidence="5">
    <location>
        <begin position="33"/>
        <end position="199"/>
    </location>
</feature>
<dbReference type="GeneID" id="101859042"/>
<dbReference type="Gene3D" id="2.60.120.200">
    <property type="match status" value="1"/>
</dbReference>
<dbReference type="Pfam" id="PF00629">
    <property type="entry name" value="MAM"/>
    <property type="match status" value="1"/>
</dbReference>
<dbReference type="PROSITE" id="PS50026">
    <property type="entry name" value="EGF_3"/>
    <property type="match status" value="2"/>
</dbReference>
<dbReference type="PROSITE" id="PS01186">
    <property type="entry name" value="EGF_2"/>
    <property type="match status" value="2"/>
</dbReference>
<dbReference type="InterPro" id="IPR000998">
    <property type="entry name" value="MAM_dom"/>
</dbReference>
<sequence>MVKVNDISIISLTRCHFYEGPEISLSSTNTTSLDCDFQTDICNWTQAKDDQADWRRRQGETNSYGTGPFYDHTYRNFTGVYIYFEGGDVRRANDTASLQSPLLPAQTGAIFSFFYHMRGYQMGTLRIRLVTYDLFGSETSEKILFQKYGKEQTMWTEARIDVNETESFRLFVEALLLHDFDDYTDMAVDDFRFFRTCKSNPCGTDQTCTDRQFGFACTSNCTTAQCLNGGMCQADGESYTCRCAPGYTGPNCETDIDDCQLLPCQNKAVCVDLVNSYFCACADGFAGTNCEIQLETPECHGLVVDLHATPQTLTPPITAELNITCSLRKATSDEKRVCGDVISSDFGGVASVTLTRKGSGDVIEETVSVMSLFGNATAKADHGMLEVQGRLTQMMTSPSPAIASLDNRWFYPTEDQAGNYSCTIVAIGSMGRPLTFQARKKIEASIPAKQEVRKYVINLHNNSCPK</sequence>
<evidence type="ECO:0000256" key="2">
    <source>
        <dbReference type="ARBA" id="ARBA00023157"/>
    </source>
</evidence>
<dbReference type="Gene3D" id="2.10.25.10">
    <property type="entry name" value="Laminin"/>
    <property type="match status" value="2"/>
</dbReference>
<gene>
    <name evidence="7" type="primary">LOC101859042</name>
</gene>
<comment type="similarity">
    <text evidence="1">Belongs to the nephronectin family.</text>
</comment>
<dbReference type="Proteomes" id="UP000694888">
    <property type="component" value="Unplaced"/>
</dbReference>
<comment type="caution">
    <text evidence="3">Lacks conserved residue(s) required for the propagation of feature annotation.</text>
</comment>
<dbReference type="PROSITE" id="PS00022">
    <property type="entry name" value="EGF_1"/>
    <property type="match status" value="2"/>
</dbReference>
<protein>
    <submittedName>
        <fullName evidence="7">MAM and LDL-receptor class A domain-containing protein 1-like</fullName>
    </submittedName>
</protein>
<keyword evidence="3" id="KW-0245">EGF-like domain</keyword>
<dbReference type="SMART" id="SM00137">
    <property type="entry name" value="MAM"/>
    <property type="match status" value="1"/>
</dbReference>
<dbReference type="PROSITE" id="PS00010">
    <property type="entry name" value="ASX_HYDROXYL"/>
    <property type="match status" value="1"/>
</dbReference>
<feature type="disulfide bond" evidence="3">
    <location>
        <begin position="243"/>
        <end position="252"/>
    </location>
</feature>
<evidence type="ECO:0000259" key="4">
    <source>
        <dbReference type="PROSITE" id="PS50026"/>
    </source>
</evidence>
<dbReference type="PANTHER" id="PTHR23282:SF101">
    <property type="entry name" value="MAM DOMAIN-CONTAINING PROTEIN"/>
    <property type="match status" value="1"/>
</dbReference>
<feature type="disulfide bond" evidence="3">
    <location>
        <begin position="281"/>
        <end position="290"/>
    </location>
</feature>
<dbReference type="SUPFAM" id="SSF49899">
    <property type="entry name" value="Concanavalin A-like lectins/glucanases"/>
    <property type="match status" value="1"/>
</dbReference>
<keyword evidence="2 3" id="KW-1015">Disulfide bond</keyword>